<evidence type="ECO:0000256" key="2">
    <source>
        <dbReference type="ARBA" id="ARBA00023125"/>
    </source>
</evidence>
<sequence length="143" mass="15483">MPKPDRQPLGVDLARTAKAATRAFDDALAAAGGSRPVWLILISLKTRAMANQRELAEAVGIQGATLTHHLNAMESAGLITRRRDPANRRVHLVELTAAGDTTFHALRTAAVEHDRRLRDGLSDADQAELARLLARLRENVAPA</sequence>
<name>A0A8J3J313_9ACTN</name>
<dbReference type="SMART" id="SM00347">
    <property type="entry name" value="HTH_MARR"/>
    <property type="match status" value="1"/>
</dbReference>
<dbReference type="EMBL" id="BOMB01000008">
    <property type="protein sequence ID" value="GID10666.1"/>
    <property type="molecule type" value="Genomic_DNA"/>
</dbReference>
<keyword evidence="3" id="KW-0804">Transcription</keyword>
<evidence type="ECO:0000259" key="4">
    <source>
        <dbReference type="PROSITE" id="PS50995"/>
    </source>
</evidence>
<dbReference type="GO" id="GO:0003677">
    <property type="term" value="F:DNA binding"/>
    <property type="evidence" value="ECO:0007669"/>
    <property type="project" value="UniProtKB-KW"/>
</dbReference>
<dbReference type="InterPro" id="IPR036390">
    <property type="entry name" value="WH_DNA-bd_sf"/>
</dbReference>
<dbReference type="PRINTS" id="PR00598">
    <property type="entry name" value="HTHMARR"/>
</dbReference>
<dbReference type="InterPro" id="IPR000835">
    <property type="entry name" value="HTH_MarR-typ"/>
</dbReference>
<keyword evidence="1" id="KW-0805">Transcription regulation</keyword>
<dbReference type="InterPro" id="IPR036388">
    <property type="entry name" value="WH-like_DNA-bd_sf"/>
</dbReference>
<dbReference type="CDD" id="cd00090">
    <property type="entry name" value="HTH_ARSR"/>
    <property type="match status" value="1"/>
</dbReference>
<dbReference type="InterPro" id="IPR011991">
    <property type="entry name" value="ArsR-like_HTH"/>
</dbReference>
<evidence type="ECO:0000256" key="1">
    <source>
        <dbReference type="ARBA" id="ARBA00023015"/>
    </source>
</evidence>
<evidence type="ECO:0000313" key="6">
    <source>
        <dbReference type="Proteomes" id="UP000612808"/>
    </source>
</evidence>
<dbReference type="RefSeq" id="WP_203656031.1">
    <property type="nucleotide sequence ID" value="NZ_BAAAZM010000003.1"/>
</dbReference>
<evidence type="ECO:0000313" key="5">
    <source>
        <dbReference type="EMBL" id="GID10666.1"/>
    </source>
</evidence>
<organism evidence="5 6">
    <name type="scientific">Actinocatenispora rupis</name>
    <dbReference type="NCBI Taxonomy" id="519421"/>
    <lineage>
        <taxon>Bacteria</taxon>
        <taxon>Bacillati</taxon>
        <taxon>Actinomycetota</taxon>
        <taxon>Actinomycetes</taxon>
        <taxon>Micromonosporales</taxon>
        <taxon>Micromonosporaceae</taxon>
        <taxon>Actinocatenispora</taxon>
    </lineage>
</organism>
<dbReference type="Pfam" id="PF01047">
    <property type="entry name" value="MarR"/>
    <property type="match status" value="1"/>
</dbReference>
<evidence type="ECO:0000256" key="3">
    <source>
        <dbReference type="ARBA" id="ARBA00023163"/>
    </source>
</evidence>
<proteinExistence type="predicted"/>
<dbReference type="PROSITE" id="PS50995">
    <property type="entry name" value="HTH_MARR_2"/>
    <property type="match status" value="1"/>
</dbReference>
<protein>
    <submittedName>
        <fullName evidence="5">Transcriptional regulator</fullName>
    </submittedName>
</protein>
<reference evidence="5" key="1">
    <citation type="submission" date="2021-01" db="EMBL/GenBank/DDBJ databases">
        <title>Whole genome shotgun sequence of Actinocatenispora rupis NBRC 107355.</title>
        <authorList>
            <person name="Komaki H."/>
            <person name="Tamura T."/>
        </authorList>
    </citation>
    <scope>NUCLEOTIDE SEQUENCE</scope>
    <source>
        <strain evidence="5">NBRC 107355</strain>
    </source>
</reference>
<gene>
    <name evidence="5" type="primary">slyA_1</name>
    <name evidence="5" type="ORF">Aru02nite_15550</name>
</gene>
<accession>A0A8J3J313</accession>
<dbReference type="AlphaFoldDB" id="A0A8J3J313"/>
<dbReference type="PANTHER" id="PTHR42756:SF1">
    <property type="entry name" value="TRANSCRIPTIONAL REPRESSOR OF EMRAB OPERON"/>
    <property type="match status" value="1"/>
</dbReference>
<dbReference type="Gene3D" id="1.10.10.10">
    <property type="entry name" value="Winged helix-like DNA-binding domain superfamily/Winged helix DNA-binding domain"/>
    <property type="match status" value="1"/>
</dbReference>
<feature type="domain" description="HTH marR-type" evidence="4">
    <location>
        <begin position="6"/>
        <end position="138"/>
    </location>
</feature>
<dbReference type="PANTHER" id="PTHR42756">
    <property type="entry name" value="TRANSCRIPTIONAL REGULATOR, MARR"/>
    <property type="match status" value="1"/>
</dbReference>
<keyword evidence="6" id="KW-1185">Reference proteome</keyword>
<keyword evidence="2" id="KW-0238">DNA-binding</keyword>
<dbReference type="Proteomes" id="UP000612808">
    <property type="component" value="Unassembled WGS sequence"/>
</dbReference>
<dbReference type="SUPFAM" id="SSF46785">
    <property type="entry name" value="Winged helix' DNA-binding domain"/>
    <property type="match status" value="1"/>
</dbReference>
<dbReference type="GO" id="GO:0003700">
    <property type="term" value="F:DNA-binding transcription factor activity"/>
    <property type="evidence" value="ECO:0007669"/>
    <property type="project" value="InterPro"/>
</dbReference>
<comment type="caution">
    <text evidence="5">The sequence shown here is derived from an EMBL/GenBank/DDBJ whole genome shotgun (WGS) entry which is preliminary data.</text>
</comment>